<dbReference type="InterPro" id="IPR018527">
    <property type="entry name" value="Rubredoxin_Fe_BS"/>
</dbReference>
<name>A0A9W6CUJ6_9MICO</name>
<dbReference type="Proteomes" id="UP001144396">
    <property type="component" value="Unassembled WGS sequence"/>
</dbReference>
<proteinExistence type="predicted"/>
<protein>
    <recommendedName>
        <fullName evidence="4">4'-phosphopantetheinyl transferase superfamily protein</fullName>
    </recommendedName>
</protein>
<sequence>MDASQDGERLELGERGPSVFAYRTARRAPSATAVLRALLADRAEVPSDDIELDWSCPDCGARHVAPVVGYPTTASGGRWHADAAAVPGLGVAVVDRRRPVGIAIEPVDLVDHAAIDVAAFHPTERAGLDALGDDERRVARAGLWARKAALLRAVGHSRFLEPARIALTMPDDGPGRIERSVPEFDALGAVPEFHGIPVPGGWVAAVAVLG</sequence>
<evidence type="ECO:0000313" key="2">
    <source>
        <dbReference type="EMBL" id="GLI25955.1"/>
    </source>
</evidence>
<evidence type="ECO:0000313" key="3">
    <source>
        <dbReference type="Proteomes" id="UP001144396"/>
    </source>
</evidence>
<dbReference type="Gene3D" id="3.90.470.20">
    <property type="entry name" value="4'-phosphopantetheinyl transferase domain"/>
    <property type="match status" value="1"/>
</dbReference>
<accession>A0A9W6CUJ6</accession>
<organism evidence="2 3">
    <name type="scientific">Agromyces rhizosphaerae</name>
    <dbReference type="NCBI Taxonomy" id="88374"/>
    <lineage>
        <taxon>Bacteria</taxon>
        <taxon>Bacillati</taxon>
        <taxon>Actinomycetota</taxon>
        <taxon>Actinomycetes</taxon>
        <taxon>Micrococcales</taxon>
        <taxon>Microbacteriaceae</taxon>
        <taxon>Agromyces</taxon>
    </lineage>
</organism>
<comment type="caution">
    <text evidence="2">The sequence shown here is derived from an EMBL/GenBank/DDBJ whole genome shotgun (WGS) entry which is preliminary data.</text>
</comment>
<dbReference type="SUPFAM" id="SSF56214">
    <property type="entry name" value="4'-phosphopantetheinyl transferase"/>
    <property type="match status" value="1"/>
</dbReference>
<dbReference type="EMBL" id="BSDP01000001">
    <property type="protein sequence ID" value="GLI25955.1"/>
    <property type="molecule type" value="Genomic_DNA"/>
</dbReference>
<dbReference type="InterPro" id="IPR037143">
    <property type="entry name" value="4-PPantetheinyl_Trfase_dom_sf"/>
</dbReference>
<evidence type="ECO:0008006" key="4">
    <source>
        <dbReference type="Google" id="ProtNLM"/>
    </source>
</evidence>
<dbReference type="PROSITE" id="PS00202">
    <property type="entry name" value="RUBREDOXIN"/>
    <property type="match status" value="1"/>
</dbReference>
<dbReference type="AlphaFoldDB" id="A0A9W6CUJ6"/>
<dbReference type="GO" id="GO:0008897">
    <property type="term" value="F:holo-[acyl-carrier-protein] synthase activity"/>
    <property type="evidence" value="ECO:0007669"/>
    <property type="project" value="InterPro"/>
</dbReference>
<reference evidence="2" key="1">
    <citation type="submission" date="2022-12" db="EMBL/GenBank/DDBJ databases">
        <title>Reference genome sequencing for broad-spectrum identification of bacterial and archaeal isolates by mass spectrometry.</title>
        <authorList>
            <person name="Sekiguchi Y."/>
            <person name="Tourlousse D.M."/>
        </authorList>
    </citation>
    <scope>NUCLEOTIDE SEQUENCE</scope>
    <source>
        <strain evidence="2">14</strain>
    </source>
</reference>
<dbReference type="GO" id="GO:0000287">
    <property type="term" value="F:magnesium ion binding"/>
    <property type="evidence" value="ECO:0007669"/>
    <property type="project" value="InterPro"/>
</dbReference>
<keyword evidence="3" id="KW-1185">Reference proteome</keyword>
<gene>
    <name evidence="2" type="ORF">ARHIZOSPH14_01970</name>
</gene>
<evidence type="ECO:0000256" key="1">
    <source>
        <dbReference type="ARBA" id="ARBA00022723"/>
    </source>
</evidence>
<dbReference type="RefSeq" id="WP_281881957.1">
    <property type="nucleotide sequence ID" value="NZ_BSDP01000001.1"/>
</dbReference>
<keyword evidence="1" id="KW-0479">Metal-binding</keyword>